<keyword evidence="8 9" id="KW-0961">Cell wall biogenesis/degradation</keyword>
<feature type="transmembrane region" description="Helical" evidence="8">
    <location>
        <begin position="66"/>
        <end position="86"/>
    </location>
</feature>
<keyword evidence="4 8" id="KW-0133">Cell shape</keyword>
<feature type="transmembrane region" description="Helical" evidence="8">
    <location>
        <begin position="285"/>
        <end position="305"/>
    </location>
</feature>
<dbReference type="EMBL" id="JABBNI010000001">
    <property type="protein sequence ID" value="NMM61129.1"/>
    <property type="molecule type" value="Genomic_DNA"/>
</dbReference>
<evidence type="ECO:0000256" key="1">
    <source>
        <dbReference type="ARBA" id="ARBA00004651"/>
    </source>
</evidence>
<dbReference type="GO" id="GO:0008360">
    <property type="term" value="P:regulation of cell shape"/>
    <property type="evidence" value="ECO:0007669"/>
    <property type="project" value="UniProtKB-UniRule"/>
</dbReference>
<dbReference type="InterPro" id="IPR004268">
    <property type="entry name" value="MurJ"/>
</dbReference>
<evidence type="ECO:0000256" key="4">
    <source>
        <dbReference type="ARBA" id="ARBA00022960"/>
    </source>
</evidence>
<dbReference type="RefSeq" id="WP_169295745.1">
    <property type="nucleotide sequence ID" value="NZ_JABBNI010000001.1"/>
</dbReference>
<evidence type="ECO:0000256" key="3">
    <source>
        <dbReference type="ARBA" id="ARBA00022692"/>
    </source>
</evidence>
<keyword evidence="11" id="KW-1185">Reference proteome</keyword>
<feature type="transmembrane region" description="Helical" evidence="8">
    <location>
        <begin position="490"/>
        <end position="514"/>
    </location>
</feature>
<dbReference type="NCBIfam" id="TIGR01695">
    <property type="entry name" value="murJ_mviN"/>
    <property type="match status" value="1"/>
</dbReference>
<sequence length="532" mass="59111">MVLQYHALIYIVDSKKGEKMSDGNKLVKSATIIVVCTFISKILGLLRDSVTAAKFGTIELDAYNAASNLPMVLFIMIGAAITTTLIPLYNEKRKQGKKEACEFVSNVLNFFIFITVIISVMCVIFINPIVSLLNPGFVGGKLQFTKLLTIILIPTLTVNAVLYIFNGMLQSENNFAVPSLVALPFNVLIIGYLFIFGKKYGVMGFTIITLIATAIQILPQIPYVVKIGLKHSFKINFRDPMLKRMCLMLIPVILGTGVQQINTFVERGVATGYSAGSLSSLTYAYRVFALFVDIFVVAISTVIYPKMARQTANNEMKEMKSTLSESICTLIVFILPMSLIVMMQSKPIIYILFERGAFTRSATDITSSVLCFYSLGLLAFGLRDFVCKAYYTLQDTKTPMINSAISLVLNIILIFIYKYFLGLKGLALANATSMYIACALLIFSLRRKIGSMNGKKILITAIKTIIASAVMLIVIYYLNMVLDLKYVSTVSVFIKILISSFAGVIVFIITAFIVRMEEIIKLKEMIMFRKAV</sequence>
<feature type="transmembrane region" description="Helical" evidence="8">
    <location>
        <begin position="398"/>
        <end position="420"/>
    </location>
</feature>
<keyword evidence="8 9" id="KW-0813">Transport</keyword>
<evidence type="ECO:0000256" key="6">
    <source>
        <dbReference type="ARBA" id="ARBA00022989"/>
    </source>
</evidence>
<evidence type="ECO:0000256" key="5">
    <source>
        <dbReference type="ARBA" id="ARBA00022984"/>
    </source>
</evidence>
<evidence type="ECO:0000256" key="2">
    <source>
        <dbReference type="ARBA" id="ARBA00022475"/>
    </source>
</evidence>
<dbReference type="GO" id="GO:0009252">
    <property type="term" value="P:peptidoglycan biosynthetic process"/>
    <property type="evidence" value="ECO:0007669"/>
    <property type="project" value="UniProtKB-UniRule"/>
</dbReference>
<feature type="transmembrane region" description="Helical" evidence="8">
    <location>
        <begin position="246"/>
        <end position="265"/>
    </location>
</feature>
<proteinExistence type="inferred from homology"/>
<name>A0A7Y0ECT1_9CLOT</name>
<reference evidence="10 11" key="1">
    <citation type="submission" date="2020-06" db="EMBL/GenBank/DDBJ databases">
        <title>Complete Genome Sequence of Clostridium muelleri sp. nov. P21T, an Acid-Alcohol Producing Acetogen Isolated from Old Hay.</title>
        <authorList>
            <person name="Duncan K.E."/>
            <person name="Tanner R.S."/>
        </authorList>
    </citation>
    <scope>NUCLEOTIDE SEQUENCE [LARGE SCALE GENOMIC DNA]</scope>
    <source>
        <strain evidence="10 11">P21</strain>
    </source>
</reference>
<feature type="transmembrane region" description="Helical" evidence="8">
    <location>
        <begin position="457"/>
        <end position="478"/>
    </location>
</feature>
<feature type="transmembrane region" description="Helical" evidence="8">
    <location>
        <begin position="26"/>
        <end position="46"/>
    </location>
</feature>
<feature type="transmembrane region" description="Helical" evidence="8">
    <location>
        <begin position="202"/>
        <end position="225"/>
    </location>
</feature>
<dbReference type="GO" id="GO:0005886">
    <property type="term" value="C:plasma membrane"/>
    <property type="evidence" value="ECO:0007669"/>
    <property type="project" value="UniProtKB-SubCell"/>
</dbReference>
<feature type="transmembrane region" description="Helical" evidence="8">
    <location>
        <begin position="177"/>
        <end position="196"/>
    </location>
</feature>
<dbReference type="PANTHER" id="PTHR47019">
    <property type="entry name" value="LIPID II FLIPPASE MURJ"/>
    <property type="match status" value="1"/>
</dbReference>
<evidence type="ECO:0000256" key="9">
    <source>
        <dbReference type="PIRNR" id="PIRNR002869"/>
    </source>
</evidence>
<keyword evidence="3 8" id="KW-0812">Transmembrane</keyword>
<dbReference type="InterPro" id="IPR051050">
    <property type="entry name" value="Lipid_II_flippase_MurJ/MviN"/>
</dbReference>
<dbReference type="Pfam" id="PF03023">
    <property type="entry name" value="MurJ"/>
    <property type="match status" value="1"/>
</dbReference>
<keyword evidence="5 8" id="KW-0573">Peptidoglycan synthesis</keyword>
<comment type="subcellular location">
    <subcellularLocation>
        <location evidence="1 8">Cell membrane</location>
        <topology evidence="1 8">Multi-pass membrane protein</topology>
    </subcellularLocation>
</comment>
<dbReference type="GO" id="GO:0071555">
    <property type="term" value="P:cell wall organization"/>
    <property type="evidence" value="ECO:0007669"/>
    <property type="project" value="UniProtKB-UniRule"/>
</dbReference>
<dbReference type="PIRSF" id="PIRSF002869">
    <property type="entry name" value="MviN"/>
    <property type="match status" value="1"/>
</dbReference>
<feature type="transmembrane region" description="Helical" evidence="8">
    <location>
        <begin position="107"/>
        <end position="127"/>
    </location>
</feature>
<gene>
    <name evidence="8 10" type="primary">murJ</name>
    <name evidence="10" type="ORF">HBE96_00110</name>
</gene>
<protein>
    <recommendedName>
        <fullName evidence="8">Probable lipid II flippase MurJ</fullName>
    </recommendedName>
</protein>
<keyword evidence="2 8" id="KW-1003">Cell membrane</keyword>
<dbReference type="PRINTS" id="PR01806">
    <property type="entry name" value="VIRFACTRMVIN"/>
</dbReference>
<comment type="pathway">
    <text evidence="8">Cell wall biogenesis; peptidoglycan biosynthesis.</text>
</comment>
<comment type="function">
    <text evidence="8 9">Involved in peptidoglycan biosynthesis. Transports lipid-linked peptidoglycan precursors from the inner to the outer leaflet of the cytoplasmic membrane.</text>
</comment>
<evidence type="ECO:0000313" key="10">
    <source>
        <dbReference type="EMBL" id="NMM61129.1"/>
    </source>
</evidence>
<dbReference type="GO" id="GO:0034204">
    <property type="term" value="P:lipid translocation"/>
    <property type="evidence" value="ECO:0007669"/>
    <property type="project" value="TreeGrafter"/>
</dbReference>
<keyword evidence="6 8" id="KW-1133">Transmembrane helix</keyword>
<dbReference type="PANTHER" id="PTHR47019:SF1">
    <property type="entry name" value="LIPID II FLIPPASE MURJ"/>
    <property type="match status" value="1"/>
</dbReference>
<dbReference type="UniPathway" id="UPA00219"/>
<dbReference type="Proteomes" id="UP000537131">
    <property type="component" value="Unassembled WGS sequence"/>
</dbReference>
<accession>A0A7Y0ECT1</accession>
<feature type="transmembrane region" description="Helical" evidence="8">
    <location>
        <begin position="365"/>
        <end position="386"/>
    </location>
</feature>
<dbReference type="AlphaFoldDB" id="A0A7Y0ECT1"/>
<dbReference type="HAMAP" id="MF_02078">
    <property type="entry name" value="MurJ_MviN"/>
    <property type="match status" value="1"/>
</dbReference>
<evidence type="ECO:0000256" key="8">
    <source>
        <dbReference type="HAMAP-Rule" id="MF_02078"/>
    </source>
</evidence>
<keyword evidence="7 8" id="KW-0472">Membrane</keyword>
<feature type="transmembrane region" description="Helical" evidence="8">
    <location>
        <begin position="426"/>
        <end position="445"/>
    </location>
</feature>
<feature type="transmembrane region" description="Helical" evidence="8">
    <location>
        <begin position="326"/>
        <end position="345"/>
    </location>
</feature>
<evidence type="ECO:0000256" key="7">
    <source>
        <dbReference type="ARBA" id="ARBA00023136"/>
    </source>
</evidence>
<comment type="caution">
    <text evidence="10">The sequence shown here is derived from an EMBL/GenBank/DDBJ whole genome shotgun (WGS) entry which is preliminary data.</text>
</comment>
<organism evidence="10 11">
    <name type="scientific">Clostridium muellerianum</name>
    <dbReference type="NCBI Taxonomy" id="2716538"/>
    <lineage>
        <taxon>Bacteria</taxon>
        <taxon>Bacillati</taxon>
        <taxon>Bacillota</taxon>
        <taxon>Clostridia</taxon>
        <taxon>Eubacteriales</taxon>
        <taxon>Clostridiaceae</taxon>
        <taxon>Clostridium</taxon>
    </lineage>
</organism>
<comment type="similarity">
    <text evidence="8 9">Belongs to the MurJ/MviN family.</text>
</comment>
<evidence type="ECO:0000313" key="11">
    <source>
        <dbReference type="Proteomes" id="UP000537131"/>
    </source>
</evidence>
<feature type="transmembrane region" description="Helical" evidence="8">
    <location>
        <begin position="147"/>
        <end position="165"/>
    </location>
</feature>
<dbReference type="GO" id="GO:0015648">
    <property type="term" value="F:lipid-linked peptidoglycan transporter activity"/>
    <property type="evidence" value="ECO:0007669"/>
    <property type="project" value="UniProtKB-UniRule"/>
</dbReference>
<dbReference type="CDD" id="cd13123">
    <property type="entry name" value="MATE_MurJ_like"/>
    <property type="match status" value="1"/>
</dbReference>